<accession>A0ABD2JSK3</accession>
<dbReference type="Gene3D" id="3.40.50.12280">
    <property type="match status" value="1"/>
</dbReference>
<dbReference type="NCBIfam" id="TIGR01957">
    <property type="entry name" value="nuoB_fam"/>
    <property type="match status" value="1"/>
</dbReference>
<evidence type="ECO:0000256" key="2">
    <source>
        <dbReference type="ARBA" id="ARBA00011163"/>
    </source>
</evidence>
<dbReference type="AlphaFoldDB" id="A0ABD2JSK3"/>
<evidence type="ECO:0000256" key="5">
    <source>
        <dbReference type="RuleBase" id="RU004464"/>
    </source>
</evidence>
<gene>
    <name evidence="7" type="ORF">niasHT_021665</name>
</gene>
<reference evidence="7 8" key="1">
    <citation type="submission" date="2024-10" db="EMBL/GenBank/DDBJ databases">
        <authorList>
            <person name="Kim D."/>
        </authorList>
    </citation>
    <scope>NUCLEOTIDE SEQUENCE [LARGE SCALE GENOMIC DNA]</scope>
    <source>
        <strain evidence="7">BH-2024</strain>
    </source>
</reference>
<dbReference type="InterPro" id="IPR006137">
    <property type="entry name" value="NADH_UbQ_OxRdtase-like_20kDa"/>
</dbReference>
<dbReference type="HAMAP" id="MF_01356">
    <property type="entry name" value="NDH1_NuoB"/>
    <property type="match status" value="1"/>
</dbReference>
<dbReference type="PANTHER" id="PTHR11995:SF14">
    <property type="entry name" value="NADH DEHYDROGENASE [UBIQUINONE] IRON-SULFUR PROTEIN 7, MITOCHONDRIAL"/>
    <property type="match status" value="1"/>
</dbReference>
<evidence type="ECO:0000256" key="4">
    <source>
        <dbReference type="ARBA" id="ARBA00071853"/>
    </source>
</evidence>
<name>A0ABD2JSK3_9BILA</name>
<dbReference type="NCBIfam" id="NF005012">
    <property type="entry name" value="PRK06411.1"/>
    <property type="match status" value="1"/>
</dbReference>
<keyword evidence="5" id="KW-0004">4Fe-4S</keyword>
<dbReference type="PROSITE" id="PS01150">
    <property type="entry name" value="COMPLEX1_20K"/>
    <property type="match status" value="1"/>
</dbReference>
<comment type="similarity">
    <text evidence="1 5">Belongs to the complex I 20 kDa subunit family.</text>
</comment>
<evidence type="ECO:0000256" key="3">
    <source>
        <dbReference type="ARBA" id="ARBA00023027"/>
    </source>
</evidence>
<comment type="subunit">
    <text evidence="2">Complex I is composed of 45 different subunits This is a component of the iron-sulfur (IP) fragment of the enzyme.</text>
</comment>
<keyword evidence="3 5" id="KW-0520">NAD</keyword>
<dbReference type="Pfam" id="PF01058">
    <property type="entry name" value="Oxidored_q6"/>
    <property type="match status" value="1"/>
</dbReference>
<evidence type="ECO:0000313" key="7">
    <source>
        <dbReference type="EMBL" id="KAL3093599.1"/>
    </source>
</evidence>
<protein>
    <recommendedName>
        <fullName evidence="4">Probable NADH dehydrogenase [ubiquinone] iron-sulfur protein 7, mitochondrial</fullName>
    </recommendedName>
</protein>
<evidence type="ECO:0000256" key="1">
    <source>
        <dbReference type="ARBA" id="ARBA00009173"/>
    </source>
</evidence>
<keyword evidence="5" id="KW-0408">Iron</keyword>
<evidence type="ECO:0000259" key="6">
    <source>
        <dbReference type="Pfam" id="PF01058"/>
    </source>
</evidence>
<feature type="domain" description="NADH:ubiquinone oxidoreductase-like 20kDa subunit" evidence="6">
    <location>
        <begin position="161"/>
        <end position="270"/>
    </location>
</feature>
<dbReference type="SUPFAM" id="SSF56770">
    <property type="entry name" value="HydA/Nqo6-like"/>
    <property type="match status" value="1"/>
</dbReference>
<keyword evidence="5" id="KW-0411">Iron-sulfur</keyword>
<dbReference type="EMBL" id="JBICBT010000911">
    <property type="protein sequence ID" value="KAL3093599.1"/>
    <property type="molecule type" value="Genomic_DNA"/>
</dbReference>
<dbReference type="FunFam" id="3.40.50.12280:FF:000001">
    <property type="entry name" value="NADH-quinone oxidoreductase subunit B 2"/>
    <property type="match status" value="1"/>
</dbReference>
<dbReference type="PANTHER" id="PTHR11995">
    <property type="entry name" value="NADH DEHYDROGENASE"/>
    <property type="match status" value="1"/>
</dbReference>
<keyword evidence="5" id="KW-0479">Metal-binding</keyword>
<organism evidence="7 8">
    <name type="scientific">Heterodera trifolii</name>
    <dbReference type="NCBI Taxonomy" id="157864"/>
    <lineage>
        <taxon>Eukaryota</taxon>
        <taxon>Metazoa</taxon>
        <taxon>Ecdysozoa</taxon>
        <taxon>Nematoda</taxon>
        <taxon>Chromadorea</taxon>
        <taxon>Rhabditida</taxon>
        <taxon>Tylenchina</taxon>
        <taxon>Tylenchomorpha</taxon>
        <taxon>Tylenchoidea</taxon>
        <taxon>Heteroderidae</taxon>
        <taxon>Heteroderinae</taxon>
        <taxon>Heterodera</taxon>
    </lineage>
</organism>
<dbReference type="Proteomes" id="UP001620626">
    <property type="component" value="Unassembled WGS sequence"/>
</dbReference>
<dbReference type="GO" id="GO:0051539">
    <property type="term" value="F:4 iron, 4 sulfur cluster binding"/>
    <property type="evidence" value="ECO:0007669"/>
    <property type="project" value="UniProtKB-KW"/>
</dbReference>
<comment type="caution">
    <text evidence="7">The sequence shown here is derived from an EMBL/GenBank/DDBJ whole genome shotgun (WGS) entry which is preliminary data.</text>
</comment>
<keyword evidence="8" id="KW-1185">Reference proteome</keyword>
<dbReference type="GO" id="GO:0046872">
    <property type="term" value="F:metal ion binding"/>
    <property type="evidence" value="ECO:0007669"/>
    <property type="project" value="UniProtKB-KW"/>
</dbReference>
<proteinExistence type="inferred from homology"/>
<sequence>MSWTLPPQKLWPQLHLSAISDHFWCTNISRRCLSTLPQLRSPMPTVGTAPSLHHHHHHQIPSRNEMALSTKLLPGLFLRSSAFCAPIACSRMAKSDVPALSTTNQPYPYKEQTPKSIFEKMGLQKTPDGASLGDFAVMRMDDMINLIGRGSLWPLTFGLACCAVEMMHFAAPRYDMMRFGVVFRASPRQCDLIIVSGTVTNKMAPALRRIYDQMPHPKWVISMGSCANGGGYYHYSYSVLRGCDRVIPVDIYVPGCPPSAEALLYGVLQLQKKIKRLKKVQMWYRK</sequence>
<dbReference type="InterPro" id="IPR006138">
    <property type="entry name" value="NADH_UQ_OxRdtase_20Kd_su"/>
</dbReference>
<evidence type="ECO:0000313" key="8">
    <source>
        <dbReference type="Proteomes" id="UP001620626"/>
    </source>
</evidence>